<dbReference type="Proteomes" id="UP001165430">
    <property type="component" value="Unassembled WGS sequence"/>
</dbReference>
<dbReference type="Gene3D" id="3.30.450.20">
    <property type="entry name" value="PAS domain"/>
    <property type="match status" value="1"/>
</dbReference>
<name>A0ABS9VE41_9BACT</name>
<keyword evidence="2" id="KW-1185">Reference proteome</keyword>
<comment type="caution">
    <text evidence="1">The sequence shown here is derived from an EMBL/GenBank/DDBJ whole genome shotgun (WGS) entry which is preliminary data.</text>
</comment>
<gene>
    <name evidence="1" type="ORF">MM213_14515</name>
</gene>
<protein>
    <submittedName>
        <fullName evidence="1">Cache sensor protein</fullName>
    </submittedName>
</protein>
<proteinExistence type="predicted"/>
<sequence length="323" mass="37063">MFFTSSCNKQKVQGSEKATNEIKSFVASIDQDFKFLEEEILKIGDSILVLYQNRDDILANGDKNKFVIDGPFANSGPDEDPDLSTLYISTKGEDWAKIQEMIILTNPLDEVFKQVISKHEVITQVYFNSSVQLNRLYPPYDARTMLDHDLDVTSFNFYYEADEKHNPSKSLVWVEEIYVDPVGKGWVLSLLNPIYFEDELKMVLAFDISINSILENYLDKTKRQLLIIDQTGTVVAGKPKAIEALSLPPLKNHTYIQTITSDSFRPEEYNLFKSKSREVRKMISSFILSGNETYVLNEGMDKITVNVYNMDNLNWMILDVVVQ</sequence>
<dbReference type="EMBL" id="JAKZGO010000012">
    <property type="protein sequence ID" value="MCH7414710.1"/>
    <property type="molecule type" value="Genomic_DNA"/>
</dbReference>
<dbReference type="RefSeq" id="WP_241413378.1">
    <property type="nucleotide sequence ID" value="NZ_JAKZGO010000012.1"/>
</dbReference>
<reference evidence="1" key="1">
    <citation type="submission" date="2022-03" db="EMBL/GenBank/DDBJ databases">
        <title>De novo assembled genomes of Belliella spp. (Cyclobacteriaceae) strains.</title>
        <authorList>
            <person name="Szabo A."/>
            <person name="Korponai K."/>
            <person name="Felfoldi T."/>
        </authorList>
    </citation>
    <scope>NUCLEOTIDE SEQUENCE</scope>
    <source>
        <strain evidence="1">DSM 111903</strain>
    </source>
</reference>
<evidence type="ECO:0000313" key="2">
    <source>
        <dbReference type="Proteomes" id="UP001165430"/>
    </source>
</evidence>
<accession>A0ABS9VE41</accession>
<organism evidence="1 2">
    <name type="scientific">Belliella alkalica</name>
    <dbReference type="NCBI Taxonomy" id="1730871"/>
    <lineage>
        <taxon>Bacteria</taxon>
        <taxon>Pseudomonadati</taxon>
        <taxon>Bacteroidota</taxon>
        <taxon>Cytophagia</taxon>
        <taxon>Cytophagales</taxon>
        <taxon>Cyclobacteriaceae</taxon>
        <taxon>Belliella</taxon>
    </lineage>
</organism>
<evidence type="ECO:0000313" key="1">
    <source>
        <dbReference type="EMBL" id="MCH7414710.1"/>
    </source>
</evidence>